<reference evidence="1" key="2">
    <citation type="submission" date="2023-02" db="EMBL/GenBank/DDBJ databases">
        <authorList>
            <consortium name="DOE Joint Genome Institute"/>
            <person name="Mondo S.J."/>
            <person name="Chang Y."/>
            <person name="Wang Y."/>
            <person name="Ahrendt S."/>
            <person name="Andreopoulos W."/>
            <person name="Barry K."/>
            <person name="Beard J."/>
            <person name="Benny G.L."/>
            <person name="Blankenship S."/>
            <person name="Bonito G."/>
            <person name="Cuomo C."/>
            <person name="Desiro A."/>
            <person name="Gervers K.A."/>
            <person name="Hundley H."/>
            <person name="Kuo A."/>
            <person name="LaButti K."/>
            <person name="Lang B.F."/>
            <person name="Lipzen A."/>
            <person name="O'Donnell K."/>
            <person name="Pangilinan J."/>
            <person name="Reynolds N."/>
            <person name="Sandor L."/>
            <person name="Smith M.W."/>
            <person name="Tsang A."/>
            <person name="Grigoriev I.V."/>
            <person name="Stajich J.E."/>
            <person name="Spatafora J.W."/>
        </authorList>
    </citation>
    <scope>NUCLEOTIDE SEQUENCE</scope>
    <source>
        <strain evidence="1">RSA 2281</strain>
    </source>
</reference>
<reference evidence="1" key="1">
    <citation type="journal article" date="2022" name="IScience">
        <title>Evolution of zygomycete secretomes and the origins of terrestrial fungal ecologies.</title>
        <authorList>
            <person name="Chang Y."/>
            <person name="Wang Y."/>
            <person name="Mondo S."/>
            <person name="Ahrendt S."/>
            <person name="Andreopoulos W."/>
            <person name="Barry K."/>
            <person name="Beard J."/>
            <person name="Benny G.L."/>
            <person name="Blankenship S."/>
            <person name="Bonito G."/>
            <person name="Cuomo C."/>
            <person name="Desiro A."/>
            <person name="Gervers K.A."/>
            <person name="Hundley H."/>
            <person name="Kuo A."/>
            <person name="LaButti K."/>
            <person name="Lang B.F."/>
            <person name="Lipzen A."/>
            <person name="O'Donnell K."/>
            <person name="Pangilinan J."/>
            <person name="Reynolds N."/>
            <person name="Sandor L."/>
            <person name="Smith M.E."/>
            <person name="Tsang A."/>
            <person name="Grigoriev I.V."/>
            <person name="Stajich J.E."/>
            <person name="Spatafora J.W."/>
        </authorList>
    </citation>
    <scope>NUCLEOTIDE SEQUENCE</scope>
    <source>
        <strain evidence="1">RSA 2281</strain>
    </source>
</reference>
<name>A0AAD5JQN2_9FUNG</name>
<evidence type="ECO:0000313" key="2">
    <source>
        <dbReference type="Proteomes" id="UP001209540"/>
    </source>
</evidence>
<gene>
    <name evidence="1" type="ORF">BDA99DRAFT_564340</name>
</gene>
<accession>A0AAD5JQN2</accession>
<keyword evidence="2" id="KW-1185">Reference proteome</keyword>
<dbReference type="AlphaFoldDB" id="A0AAD5JQN2"/>
<sequence length="87" mass="9438">MVRPVAWSKVGTPANVEAPTQRGVNLSVLGCMSWYGLIALSQQVPKTNGSKKRKHVGSKSGLRRGIHKTADVLKAIRDHGHTPLFLP</sequence>
<organism evidence="1 2">
    <name type="scientific">Phascolomyces articulosus</name>
    <dbReference type="NCBI Taxonomy" id="60185"/>
    <lineage>
        <taxon>Eukaryota</taxon>
        <taxon>Fungi</taxon>
        <taxon>Fungi incertae sedis</taxon>
        <taxon>Mucoromycota</taxon>
        <taxon>Mucoromycotina</taxon>
        <taxon>Mucoromycetes</taxon>
        <taxon>Mucorales</taxon>
        <taxon>Lichtheimiaceae</taxon>
        <taxon>Phascolomyces</taxon>
    </lineage>
</organism>
<dbReference type="Proteomes" id="UP001209540">
    <property type="component" value="Unassembled WGS sequence"/>
</dbReference>
<evidence type="ECO:0000313" key="1">
    <source>
        <dbReference type="EMBL" id="KAI9249779.1"/>
    </source>
</evidence>
<dbReference type="EMBL" id="JAIXMP010000034">
    <property type="protein sequence ID" value="KAI9249779.1"/>
    <property type="molecule type" value="Genomic_DNA"/>
</dbReference>
<comment type="caution">
    <text evidence="1">The sequence shown here is derived from an EMBL/GenBank/DDBJ whole genome shotgun (WGS) entry which is preliminary data.</text>
</comment>
<protein>
    <submittedName>
        <fullName evidence="1">Uncharacterized protein</fullName>
    </submittedName>
</protein>
<proteinExistence type="predicted"/>